<feature type="transmembrane region" description="Helical" evidence="1">
    <location>
        <begin position="21"/>
        <end position="43"/>
    </location>
</feature>
<proteinExistence type="predicted"/>
<dbReference type="PANTHER" id="PTHR30383">
    <property type="entry name" value="THIOESTERASE 1/PROTEASE 1/LYSOPHOSPHOLIPASE L1"/>
    <property type="match status" value="1"/>
</dbReference>
<dbReference type="InterPro" id="IPR036514">
    <property type="entry name" value="SGNH_hydro_sf"/>
</dbReference>
<gene>
    <name evidence="3" type="ORF">GYN21_08580</name>
</gene>
<dbReference type="GO" id="GO:0016787">
    <property type="term" value="F:hydrolase activity"/>
    <property type="evidence" value="ECO:0007669"/>
    <property type="project" value="UniProtKB-KW"/>
</dbReference>
<protein>
    <submittedName>
        <fullName evidence="3">SGNH/GDSL hydrolase family protein</fullName>
    </submittedName>
</protein>
<reference evidence="3 4" key="1">
    <citation type="journal article" date="2022" name="Microbiol. Res.">
        <title>Comparative genome analysis, predicted lifestyle and antimicrobial strategies of Lactococcus carnosus and Lactococcus paracarnosus isolated from meat.</title>
        <authorList>
            <person name="Werum V."/>
            <person name="Ehrmann M."/>
            <person name="Vogel R."/>
            <person name="Hilgarth M."/>
        </authorList>
    </citation>
    <scope>NUCLEOTIDE SEQUENCE [LARGE SCALE GENOMIC DNA]</scope>
    <source>
        <strain evidence="3 4">TMW22177</strain>
    </source>
</reference>
<comment type="caution">
    <text evidence="3">The sequence shown here is derived from an EMBL/GenBank/DDBJ whole genome shotgun (WGS) entry which is preliminary data.</text>
</comment>
<feature type="domain" description="SGNH hydrolase-type esterase" evidence="2">
    <location>
        <begin position="69"/>
        <end position="279"/>
    </location>
</feature>
<dbReference type="Proteomes" id="UP001522450">
    <property type="component" value="Unassembled WGS sequence"/>
</dbReference>
<dbReference type="Gene3D" id="3.40.50.1110">
    <property type="entry name" value="SGNH hydrolase"/>
    <property type="match status" value="1"/>
</dbReference>
<name>A0ABT0AUI1_9LACT</name>
<dbReference type="SUPFAM" id="SSF52266">
    <property type="entry name" value="SGNH hydrolase"/>
    <property type="match status" value="1"/>
</dbReference>
<dbReference type="Pfam" id="PF13472">
    <property type="entry name" value="Lipase_GDSL_2"/>
    <property type="match status" value="1"/>
</dbReference>
<keyword evidence="3" id="KW-0378">Hydrolase</keyword>
<keyword evidence="1" id="KW-1133">Transmembrane helix</keyword>
<keyword evidence="1" id="KW-0812">Transmembrane</keyword>
<dbReference type="EMBL" id="JAAECS010000008">
    <property type="protein sequence ID" value="MCJ1990276.1"/>
    <property type="molecule type" value="Genomic_DNA"/>
</dbReference>
<keyword evidence="1" id="KW-0472">Membrane</keyword>
<evidence type="ECO:0000313" key="3">
    <source>
        <dbReference type="EMBL" id="MCJ1990276.1"/>
    </source>
</evidence>
<organism evidence="3 4">
    <name type="scientific">Pseudolactococcus carnosus</name>
    <dbReference type="NCBI Taxonomy" id="2749961"/>
    <lineage>
        <taxon>Bacteria</taxon>
        <taxon>Bacillati</taxon>
        <taxon>Bacillota</taxon>
        <taxon>Bacilli</taxon>
        <taxon>Lactobacillales</taxon>
        <taxon>Streptococcaceae</taxon>
        <taxon>Pseudolactococcus</taxon>
    </lineage>
</organism>
<sequence length="295" mass="33384">MKVSIMGNKKKHKKMSQYIRWIIEVALFLVAIVIFFLGLNNFWMRPVNSDLSNSNLRGPLTQKKFNYVAIGDSLTEGVGDRTAQGGFVPLLAHNIDDTYDVQVKSQNFGVSGNTSTQIYKRVTTDNKIQKAIKKADLITITVGGNDVMKVIRTQLANLSETSFKAPAKAYQKQISDLFAYIRQINPDVQVYVVGIYNPFYLNFPDIKQMQDVIDNWNIATKAIVDKQKKMYFVPINDLLYQGLDGNEGVTEKTETSHTITNNALFEEDHFHPNNIGYQVMSDAVAKAYKEHANEK</sequence>
<accession>A0ABT0AUI1</accession>
<evidence type="ECO:0000313" key="4">
    <source>
        <dbReference type="Proteomes" id="UP001522450"/>
    </source>
</evidence>
<dbReference type="CDD" id="cd04506">
    <property type="entry name" value="SGNH_hydrolase_YpmR_like"/>
    <property type="match status" value="1"/>
</dbReference>
<dbReference type="InterPro" id="IPR051532">
    <property type="entry name" value="Ester_Hydrolysis_Enzymes"/>
</dbReference>
<evidence type="ECO:0000256" key="1">
    <source>
        <dbReference type="SAM" id="Phobius"/>
    </source>
</evidence>
<dbReference type="PANTHER" id="PTHR30383:SF27">
    <property type="entry name" value="SPORE GERMINATION LIPASE LIPC"/>
    <property type="match status" value="1"/>
</dbReference>
<evidence type="ECO:0000259" key="2">
    <source>
        <dbReference type="Pfam" id="PF13472"/>
    </source>
</evidence>
<keyword evidence="4" id="KW-1185">Reference proteome</keyword>
<dbReference type="InterPro" id="IPR013830">
    <property type="entry name" value="SGNH_hydro"/>
</dbReference>